<name>A0ABP7C9U8_9ACTN</name>
<gene>
    <name evidence="1" type="ORF">GCM10022224_056820</name>
</gene>
<organism evidence="1 2">
    <name type="scientific">Nonomuraea antimicrobica</name>
    <dbReference type="NCBI Taxonomy" id="561173"/>
    <lineage>
        <taxon>Bacteria</taxon>
        <taxon>Bacillati</taxon>
        <taxon>Actinomycetota</taxon>
        <taxon>Actinomycetes</taxon>
        <taxon>Streptosporangiales</taxon>
        <taxon>Streptosporangiaceae</taxon>
        <taxon>Nonomuraea</taxon>
    </lineage>
</organism>
<dbReference type="Proteomes" id="UP001500902">
    <property type="component" value="Unassembled WGS sequence"/>
</dbReference>
<evidence type="ECO:0008006" key="3">
    <source>
        <dbReference type="Google" id="ProtNLM"/>
    </source>
</evidence>
<sequence>MAASKIMAEQAPLLKAADVIQFAAYKQDPDGFAGLQIADEKVLLWWSGDVPAPFKSTVEQARTIAPVEIQNSAHSEKQLTAAADQLEAAVGLRAGGPAHTILISAIGSGVRVLTTPGSRINGLRTPDVGVPVEFKEAPPAQTMSRCNDASPWPGGIGYRNSSRSLTGGPCVDNASETHTCSAGYGVKNSAGTTYLLTARHCGMVGDVMKDSTGETIGTASVGNRSQDVMLIRATIRPYVWDGGSTSASLRAVASYGNAPVGTSLCASGARTGTTCSYTVTEWRAHFLTGGITMVRPCRARALRWRKRAALQETL</sequence>
<dbReference type="InterPro" id="IPR043504">
    <property type="entry name" value="Peptidase_S1_PA_chymotrypsin"/>
</dbReference>
<accession>A0ABP7C9U8</accession>
<dbReference type="EMBL" id="BAAAZP010000101">
    <property type="protein sequence ID" value="GAA3684725.1"/>
    <property type="molecule type" value="Genomic_DNA"/>
</dbReference>
<comment type="caution">
    <text evidence="1">The sequence shown here is derived from an EMBL/GenBank/DDBJ whole genome shotgun (WGS) entry which is preliminary data.</text>
</comment>
<proteinExistence type="predicted"/>
<dbReference type="InterPro" id="IPR009003">
    <property type="entry name" value="Peptidase_S1_PA"/>
</dbReference>
<evidence type="ECO:0000313" key="2">
    <source>
        <dbReference type="Proteomes" id="UP001500902"/>
    </source>
</evidence>
<dbReference type="SUPFAM" id="SSF50494">
    <property type="entry name" value="Trypsin-like serine proteases"/>
    <property type="match status" value="1"/>
</dbReference>
<evidence type="ECO:0000313" key="1">
    <source>
        <dbReference type="EMBL" id="GAA3684725.1"/>
    </source>
</evidence>
<keyword evidence="2" id="KW-1185">Reference proteome</keyword>
<reference evidence="2" key="1">
    <citation type="journal article" date="2019" name="Int. J. Syst. Evol. Microbiol.">
        <title>The Global Catalogue of Microorganisms (GCM) 10K type strain sequencing project: providing services to taxonomists for standard genome sequencing and annotation.</title>
        <authorList>
            <consortium name="The Broad Institute Genomics Platform"/>
            <consortium name="The Broad Institute Genome Sequencing Center for Infectious Disease"/>
            <person name="Wu L."/>
            <person name="Ma J."/>
        </authorList>
    </citation>
    <scope>NUCLEOTIDE SEQUENCE [LARGE SCALE GENOMIC DNA]</scope>
    <source>
        <strain evidence="2">JCM 16904</strain>
    </source>
</reference>
<dbReference type="Gene3D" id="2.40.10.10">
    <property type="entry name" value="Trypsin-like serine proteases"/>
    <property type="match status" value="1"/>
</dbReference>
<protein>
    <recommendedName>
        <fullName evidence="3">Trypsin</fullName>
    </recommendedName>
</protein>